<reference evidence="2" key="4">
    <citation type="submission" date="2019-03" db="UniProtKB">
        <authorList>
            <consortium name="EnsemblPlants"/>
        </authorList>
    </citation>
    <scope>IDENTIFICATION</scope>
</reference>
<dbReference type="Proteomes" id="UP000015105">
    <property type="component" value="Chromosome 2D"/>
</dbReference>
<organism evidence="2 3">
    <name type="scientific">Aegilops tauschii subsp. strangulata</name>
    <name type="common">Goatgrass</name>
    <dbReference type="NCBI Taxonomy" id="200361"/>
    <lineage>
        <taxon>Eukaryota</taxon>
        <taxon>Viridiplantae</taxon>
        <taxon>Streptophyta</taxon>
        <taxon>Embryophyta</taxon>
        <taxon>Tracheophyta</taxon>
        <taxon>Spermatophyta</taxon>
        <taxon>Magnoliopsida</taxon>
        <taxon>Liliopsida</taxon>
        <taxon>Poales</taxon>
        <taxon>Poaceae</taxon>
        <taxon>BOP clade</taxon>
        <taxon>Pooideae</taxon>
        <taxon>Triticodae</taxon>
        <taxon>Triticeae</taxon>
        <taxon>Triticinae</taxon>
        <taxon>Aegilops</taxon>
    </lineage>
</organism>
<proteinExistence type="predicted"/>
<reference evidence="3" key="2">
    <citation type="journal article" date="2017" name="Nat. Plants">
        <title>The Aegilops tauschii genome reveals multiple impacts of transposons.</title>
        <authorList>
            <person name="Zhao G."/>
            <person name="Zou C."/>
            <person name="Li K."/>
            <person name="Wang K."/>
            <person name="Li T."/>
            <person name="Gao L."/>
            <person name="Zhang X."/>
            <person name="Wang H."/>
            <person name="Yang Z."/>
            <person name="Liu X."/>
            <person name="Jiang W."/>
            <person name="Mao L."/>
            <person name="Kong X."/>
            <person name="Jiao Y."/>
            <person name="Jia J."/>
        </authorList>
    </citation>
    <scope>NUCLEOTIDE SEQUENCE [LARGE SCALE GENOMIC DNA]</scope>
    <source>
        <strain evidence="3">cv. AL8/78</strain>
    </source>
</reference>
<feature type="region of interest" description="Disordered" evidence="1">
    <location>
        <begin position="1"/>
        <end position="41"/>
    </location>
</feature>
<protein>
    <submittedName>
        <fullName evidence="2">Uncharacterized protein</fullName>
    </submittedName>
</protein>
<dbReference type="AlphaFoldDB" id="A0A453CLL6"/>
<sequence>ILSPPTMISAVRSTQRSPEAKRGPSKAAPGPPVDPPLSFGSPPRILRNPPFPGSFLGELLLPLLQIRWFCFVSRMKMSIFSGKEMVVRRLICGWWGRDPSSLDPRHYGIDCCPWLVCPPVSRGW</sequence>
<name>A0A453CLL6_AEGTS</name>
<keyword evidence="3" id="KW-1185">Reference proteome</keyword>
<dbReference type="EnsemblPlants" id="AET2Gv20891000.14">
    <property type="protein sequence ID" value="AET2Gv20891000.14"/>
    <property type="gene ID" value="AET2Gv20891000"/>
</dbReference>
<evidence type="ECO:0000256" key="1">
    <source>
        <dbReference type="SAM" id="MobiDB-lite"/>
    </source>
</evidence>
<reference evidence="2" key="3">
    <citation type="journal article" date="2017" name="Nature">
        <title>Genome sequence of the progenitor of the wheat D genome Aegilops tauschii.</title>
        <authorList>
            <person name="Luo M.C."/>
            <person name="Gu Y.Q."/>
            <person name="Puiu D."/>
            <person name="Wang H."/>
            <person name="Twardziok S.O."/>
            <person name="Deal K.R."/>
            <person name="Huo N."/>
            <person name="Zhu T."/>
            <person name="Wang L."/>
            <person name="Wang Y."/>
            <person name="McGuire P.E."/>
            <person name="Liu S."/>
            <person name="Long H."/>
            <person name="Ramasamy R.K."/>
            <person name="Rodriguez J.C."/>
            <person name="Van S.L."/>
            <person name="Yuan L."/>
            <person name="Wang Z."/>
            <person name="Xia Z."/>
            <person name="Xiao L."/>
            <person name="Anderson O.D."/>
            <person name="Ouyang S."/>
            <person name="Liang Y."/>
            <person name="Zimin A.V."/>
            <person name="Pertea G."/>
            <person name="Qi P."/>
            <person name="Bennetzen J.L."/>
            <person name="Dai X."/>
            <person name="Dawson M.W."/>
            <person name="Muller H.G."/>
            <person name="Kugler K."/>
            <person name="Rivarola-Duarte L."/>
            <person name="Spannagl M."/>
            <person name="Mayer K.F.X."/>
            <person name="Lu F.H."/>
            <person name="Bevan M.W."/>
            <person name="Leroy P."/>
            <person name="Li P."/>
            <person name="You F.M."/>
            <person name="Sun Q."/>
            <person name="Liu Z."/>
            <person name="Lyons E."/>
            <person name="Wicker T."/>
            <person name="Salzberg S.L."/>
            <person name="Devos K.M."/>
            <person name="Dvorak J."/>
        </authorList>
    </citation>
    <scope>NUCLEOTIDE SEQUENCE [LARGE SCALE GENOMIC DNA]</scope>
    <source>
        <strain evidence="2">cv. AL8/78</strain>
    </source>
</reference>
<evidence type="ECO:0000313" key="2">
    <source>
        <dbReference type="EnsemblPlants" id="AET2Gv20891000.14"/>
    </source>
</evidence>
<reference evidence="2" key="5">
    <citation type="journal article" date="2021" name="G3 (Bethesda)">
        <title>Aegilops tauschii genome assembly Aet v5.0 features greater sequence contiguity and improved annotation.</title>
        <authorList>
            <person name="Wang L."/>
            <person name="Zhu T."/>
            <person name="Rodriguez J.C."/>
            <person name="Deal K.R."/>
            <person name="Dubcovsky J."/>
            <person name="McGuire P.E."/>
            <person name="Lux T."/>
            <person name="Spannagl M."/>
            <person name="Mayer K.F.X."/>
            <person name="Baldrich P."/>
            <person name="Meyers B.C."/>
            <person name="Huo N."/>
            <person name="Gu Y.Q."/>
            <person name="Zhou H."/>
            <person name="Devos K.M."/>
            <person name="Bennetzen J.L."/>
            <person name="Unver T."/>
            <person name="Budak H."/>
            <person name="Gulick P.J."/>
            <person name="Galiba G."/>
            <person name="Kalapos B."/>
            <person name="Nelson D.R."/>
            <person name="Li P."/>
            <person name="You F.M."/>
            <person name="Luo M.C."/>
            <person name="Dvorak J."/>
        </authorList>
    </citation>
    <scope>NUCLEOTIDE SEQUENCE [LARGE SCALE GENOMIC DNA]</scope>
    <source>
        <strain evidence="2">cv. AL8/78</strain>
    </source>
</reference>
<dbReference type="Gramene" id="AET2Gv20891000.14">
    <property type="protein sequence ID" value="AET2Gv20891000.14"/>
    <property type="gene ID" value="AET2Gv20891000"/>
</dbReference>
<evidence type="ECO:0000313" key="3">
    <source>
        <dbReference type="Proteomes" id="UP000015105"/>
    </source>
</evidence>
<reference evidence="3" key="1">
    <citation type="journal article" date="2014" name="Science">
        <title>Ancient hybridizations among the ancestral genomes of bread wheat.</title>
        <authorList>
            <consortium name="International Wheat Genome Sequencing Consortium,"/>
            <person name="Marcussen T."/>
            <person name="Sandve S.R."/>
            <person name="Heier L."/>
            <person name="Spannagl M."/>
            <person name="Pfeifer M."/>
            <person name="Jakobsen K.S."/>
            <person name="Wulff B.B."/>
            <person name="Steuernagel B."/>
            <person name="Mayer K.F."/>
            <person name="Olsen O.A."/>
        </authorList>
    </citation>
    <scope>NUCLEOTIDE SEQUENCE [LARGE SCALE GENOMIC DNA]</scope>
    <source>
        <strain evidence="3">cv. AL8/78</strain>
    </source>
</reference>
<accession>A0A453CLL6</accession>